<proteinExistence type="predicted"/>
<reference evidence="3 4" key="1">
    <citation type="submission" date="2020-08" db="EMBL/GenBank/DDBJ databases">
        <title>Genomic Encyclopedia of Type Strains, Phase IV (KMG-IV): sequencing the most valuable type-strain genomes for metagenomic binning, comparative biology and taxonomic classification.</title>
        <authorList>
            <person name="Goeker M."/>
        </authorList>
    </citation>
    <scope>NUCLEOTIDE SEQUENCE [LARGE SCALE GENOMIC DNA]</scope>
    <source>
        <strain evidence="3 4">DSM 17498</strain>
    </source>
</reference>
<protein>
    <recommendedName>
        <fullName evidence="2">Peptidase S74 domain-containing protein</fullName>
    </recommendedName>
</protein>
<evidence type="ECO:0000313" key="3">
    <source>
        <dbReference type="EMBL" id="MBB5051119.1"/>
    </source>
</evidence>
<dbReference type="Proteomes" id="UP000521227">
    <property type="component" value="Unassembled WGS sequence"/>
</dbReference>
<accession>A0A840MRR9</accession>
<dbReference type="AlphaFoldDB" id="A0A840MRR9"/>
<organism evidence="3 4">
    <name type="scientific">Afipia massiliensis</name>
    <dbReference type="NCBI Taxonomy" id="211460"/>
    <lineage>
        <taxon>Bacteria</taxon>
        <taxon>Pseudomonadati</taxon>
        <taxon>Pseudomonadota</taxon>
        <taxon>Alphaproteobacteria</taxon>
        <taxon>Hyphomicrobiales</taxon>
        <taxon>Nitrobacteraceae</taxon>
        <taxon>Afipia</taxon>
    </lineage>
</organism>
<feature type="region of interest" description="Disordered" evidence="1">
    <location>
        <begin position="1"/>
        <end position="24"/>
    </location>
</feature>
<dbReference type="EMBL" id="JACHIJ010000002">
    <property type="protein sequence ID" value="MBB5051119.1"/>
    <property type="molecule type" value="Genomic_DNA"/>
</dbReference>
<dbReference type="RefSeq" id="WP_184082907.1">
    <property type="nucleotide sequence ID" value="NZ_JACHIJ010000002.1"/>
</dbReference>
<sequence length="343" mass="36488">MAKDTPAPPVAPDPMATAQAQGQMNQNTAVTQQLLNMTDQVTPDGSLKYDQTGTSTFTGADGKTYTVPKFTATQTLSPAQQALLDLTNKTKSNIGQIGVDQSAKIGDLLGTNLKLGNEATEARLMELGSARLDPRFAKDEDALRTRLSNQGIQPGSAAWNAEMTRFTEGKNDAFNQLLLTGRGQANSEIMAERNSPINEISALMSGSQVSAPSFTNTPNTSVGGVDYAGMVNNNFNAQTSQYNTAVGNQNAAMGGMFGLAGTLGSAAMKYGPGLMAMSDRRLKSNIVRIGTTVLDLPTYEYTIMGRRERGVMADEVEKVMPAAVGKHWTGYRMVDYAMLMGAG</sequence>
<evidence type="ECO:0000256" key="1">
    <source>
        <dbReference type="SAM" id="MobiDB-lite"/>
    </source>
</evidence>
<feature type="compositionally biased region" description="Pro residues" evidence="1">
    <location>
        <begin position="1"/>
        <end position="12"/>
    </location>
</feature>
<evidence type="ECO:0000313" key="4">
    <source>
        <dbReference type="Proteomes" id="UP000521227"/>
    </source>
</evidence>
<feature type="domain" description="Peptidase S74" evidence="2">
    <location>
        <begin position="278"/>
        <end position="324"/>
    </location>
</feature>
<dbReference type="Pfam" id="PF13884">
    <property type="entry name" value="Peptidase_S74"/>
    <property type="match status" value="1"/>
</dbReference>
<name>A0A840MRR9_9BRAD</name>
<gene>
    <name evidence="3" type="ORF">HNQ36_001073</name>
</gene>
<dbReference type="InterPro" id="IPR030392">
    <property type="entry name" value="S74_ICA"/>
</dbReference>
<comment type="caution">
    <text evidence="3">The sequence shown here is derived from an EMBL/GenBank/DDBJ whole genome shotgun (WGS) entry which is preliminary data.</text>
</comment>
<evidence type="ECO:0000259" key="2">
    <source>
        <dbReference type="Pfam" id="PF13884"/>
    </source>
</evidence>